<dbReference type="PANTHER" id="PTHR19848">
    <property type="entry name" value="WD40 REPEAT PROTEIN"/>
    <property type="match status" value="1"/>
</dbReference>
<evidence type="ECO:0000313" key="4">
    <source>
        <dbReference type="EMBL" id="RLQ88505.1"/>
    </source>
</evidence>
<dbReference type="InterPro" id="IPR024977">
    <property type="entry name" value="Apc4-like_WD40_dom"/>
</dbReference>
<dbReference type="Pfam" id="PF12894">
    <property type="entry name" value="ANAPC4_WD40"/>
    <property type="match status" value="1"/>
</dbReference>
<dbReference type="Proteomes" id="UP000281094">
    <property type="component" value="Unassembled WGS sequence"/>
</dbReference>
<evidence type="ECO:0000256" key="2">
    <source>
        <dbReference type="ARBA" id="ARBA00022737"/>
    </source>
</evidence>
<dbReference type="SMART" id="SM00320">
    <property type="entry name" value="WD40"/>
    <property type="match status" value="5"/>
</dbReference>
<keyword evidence="2" id="KW-0677">Repeat</keyword>
<dbReference type="Pfam" id="PF00400">
    <property type="entry name" value="WD40"/>
    <property type="match status" value="1"/>
</dbReference>
<keyword evidence="1" id="KW-0853">WD repeat</keyword>
<comment type="caution">
    <text evidence="4">The sequence shown here is derived from an EMBL/GenBank/DDBJ whole genome shotgun (WGS) entry which is preliminary data.</text>
</comment>
<dbReference type="InterPro" id="IPR015943">
    <property type="entry name" value="WD40/YVTN_repeat-like_dom_sf"/>
</dbReference>
<reference evidence="4 5" key="1">
    <citation type="submission" date="2018-10" db="EMBL/GenBank/DDBJ databases">
        <title>Notoacmeibacter sp. M2BS9Y-3-1, whole genome shotgun sequence.</title>
        <authorList>
            <person name="Tuo L."/>
        </authorList>
    </citation>
    <scope>NUCLEOTIDE SEQUENCE [LARGE SCALE GENOMIC DNA]</scope>
    <source>
        <strain evidence="4 5">M2BS9Y-3-1</strain>
    </source>
</reference>
<protein>
    <submittedName>
        <fullName evidence="4">WD40 repeat domain-containing protein</fullName>
    </submittedName>
</protein>
<keyword evidence="5" id="KW-1185">Reference proteome</keyword>
<feature type="domain" description="Anaphase-promoting complex subunit 4-like WD40" evidence="3">
    <location>
        <begin position="260"/>
        <end position="322"/>
    </location>
</feature>
<dbReference type="AlphaFoldDB" id="A0A3L7JDX2"/>
<accession>A0A3L7JDX2</accession>
<gene>
    <name evidence="4" type="ORF">D8780_10085</name>
</gene>
<evidence type="ECO:0000313" key="5">
    <source>
        <dbReference type="Proteomes" id="UP000281094"/>
    </source>
</evidence>
<dbReference type="RefSeq" id="WP_121645473.1">
    <property type="nucleotide sequence ID" value="NZ_RCWN01000001.1"/>
</dbReference>
<dbReference type="Gene3D" id="2.130.10.10">
    <property type="entry name" value="YVTN repeat-like/Quinoprotein amine dehydrogenase"/>
    <property type="match status" value="2"/>
</dbReference>
<evidence type="ECO:0000256" key="1">
    <source>
        <dbReference type="ARBA" id="ARBA00022574"/>
    </source>
</evidence>
<dbReference type="InterPro" id="IPR001680">
    <property type="entry name" value="WD40_rpt"/>
</dbReference>
<dbReference type="InterPro" id="IPR011047">
    <property type="entry name" value="Quinoprotein_ADH-like_sf"/>
</dbReference>
<dbReference type="PANTHER" id="PTHR19848:SF8">
    <property type="entry name" value="F-BOX AND WD REPEAT DOMAIN CONTAINING 7"/>
    <property type="match status" value="1"/>
</dbReference>
<sequence length="323" mass="34292">MPSVAPLDVDGHVAHLGWLGDVAFFGDADGFLHRLGGETGKIEVHDGLLCLAVDQKRRRILTGGEDGRVVATNADGTTEELAREKGKWISAIAYAPDGTVAYSHGKFAKVLLKGGAKSIEHERSVEAMSFAPKGLRLACSHYNGVSLHFPATESLPTILGWAGAHLLVTFSPNGDSLVTAMQEPALHGWRLADGRHMRMEGYPSKVKSLSWSAKGKWLASSGANAAVVWPFQGKDGPMGKAPLELGTRGDSQVTAVACHPKEEMVAIGYQDGMILAVRFEDSKEALLRRPGKGPITAIDWDGTGKRLAFGSEAGDCGIVDISA</sequence>
<proteinExistence type="predicted"/>
<dbReference type="EMBL" id="RCWN01000001">
    <property type="protein sequence ID" value="RLQ88505.1"/>
    <property type="molecule type" value="Genomic_DNA"/>
</dbReference>
<dbReference type="SUPFAM" id="SSF50998">
    <property type="entry name" value="Quinoprotein alcohol dehydrogenase-like"/>
    <property type="match status" value="1"/>
</dbReference>
<organism evidence="4 5">
    <name type="scientific">Notoacmeibacter ruber</name>
    <dbReference type="NCBI Taxonomy" id="2670375"/>
    <lineage>
        <taxon>Bacteria</taxon>
        <taxon>Pseudomonadati</taxon>
        <taxon>Pseudomonadota</taxon>
        <taxon>Alphaproteobacteria</taxon>
        <taxon>Hyphomicrobiales</taxon>
        <taxon>Notoacmeibacteraceae</taxon>
        <taxon>Notoacmeibacter</taxon>
    </lineage>
</organism>
<name>A0A3L7JDX2_9HYPH</name>
<evidence type="ECO:0000259" key="3">
    <source>
        <dbReference type="Pfam" id="PF12894"/>
    </source>
</evidence>